<dbReference type="EMBL" id="OX459124">
    <property type="protein sequence ID" value="CAI9112985.1"/>
    <property type="molecule type" value="Genomic_DNA"/>
</dbReference>
<keyword evidence="1" id="KW-0732">Signal</keyword>
<keyword evidence="3" id="KW-1185">Reference proteome</keyword>
<name>A0AAV1DYP2_OLDCO</name>
<accession>A0AAV1DYP2</accession>
<proteinExistence type="predicted"/>
<reference evidence="2" key="1">
    <citation type="submission" date="2023-03" db="EMBL/GenBank/DDBJ databases">
        <authorList>
            <person name="Julca I."/>
        </authorList>
    </citation>
    <scope>NUCLEOTIDE SEQUENCE</scope>
</reference>
<protein>
    <submittedName>
        <fullName evidence="2">OLC1v1013501C1</fullName>
    </submittedName>
</protein>
<evidence type="ECO:0000313" key="2">
    <source>
        <dbReference type="EMBL" id="CAI9112985.1"/>
    </source>
</evidence>
<feature type="signal peptide" evidence="1">
    <location>
        <begin position="1"/>
        <end position="24"/>
    </location>
</feature>
<evidence type="ECO:0000313" key="3">
    <source>
        <dbReference type="Proteomes" id="UP001161247"/>
    </source>
</evidence>
<feature type="chain" id="PRO_5043953859" evidence="1">
    <location>
        <begin position="25"/>
        <end position="99"/>
    </location>
</feature>
<dbReference type="AlphaFoldDB" id="A0AAV1DYP2"/>
<gene>
    <name evidence="2" type="ORF">OLC1_LOCUS20077</name>
</gene>
<sequence length="99" mass="10805">MRLMKVATFLLVLLALYGTLVVNGDPNTDNREEDCSPGEYSDTDPYGTAVSQAFNEVTTVTPNTQNYDHSTRVTAGYGGITVFAHGVCCRKFWGISNYG</sequence>
<organism evidence="2 3">
    <name type="scientific">Oldenlandia corymbosa var. corymbosa</name>
    <dbReference type="NCBI Taxonomy" id="529605"/>
    <lineage>
        <taxon>Eukaryota</taxon>
        <taxon>Viridiplantae</taxon>
        <taxon>Streptophyta</taxon>
        <taxon>Embryophyta</taxon>
        <taxon>Tracheophyta</taxon>
        <taxon>Spermatophyta</taxon>
        <taxon>Magnoliopsida</taxon>
        <taxon>eudicotyledons</taxon>
        <taxon>Gunneridae</taxon>
        <taxon>Pentapetalae</taxon>
        <taxon>asterids</taxon>
        <taxon>lamiids</taxon>
        <taxon>Gentianales</taxon>
        <taxon>Rubiaceae</taxon>
        <taxon>Rubioideae</taxon>
        <taxon>Spermacoceae</taxon>
        <taxon>Hedyotis-Oldenlandia complex</taxon>
        <taxon>Oldenlandia</taxon>
    </lineage>
</organism>
<evidence type="ECO:0000256" key="1">
    <source>
        <dbReference type="SAM" id="SignalP"/>
    </source>
</evidence>
<dbReference type="Proteomes" id="UP001161247">
    <property type="component" value="Chromosome 7"/>
</dbReference>